<dbReference type="OrthoDB" id="10451228at2759"/>
<organism evidence="1 2">
    <name type="scientific">Fusarium oxysporum</name>
    <name type="common">Fusarium vascular wilt</name>
    <dbReference type="NCBI Taxonomy" id="5507"/>
    <lineage>
        <taxon>Eukaryota</taxon>
        <taxon>Fungi</taxon>
        <taxon>Dikarya</taxon>
        <taxon>Ascomycota</taxon>
        <taxon>Pezizomycotina</taxon>
        <taxon>Sordariomycetes</taxon>
        <taxon>Hypocreomycetidae</taxon>
        <taxon>Hypocreales</taxon>
        <taxon>Nectriaceae</taxon>
        <taxon>Fusarium</taxon>
        <taxon>Fusarium oxysporum species complex</taxon>
    </lineage>
</organism>
<reference evidence="2" key="1">
    <citation type="submission" date="2016-09" db="EMBL/GenBank/DDBJ databases">
        <authorList>
            <person name="Guldener U."/>
        </authorList>
    </citation>
    <scope>NUCLEOTIDE SEQUENCE [LARGE SCALE GENOMIC DNA]</scope>
    <source>
        <strain evidence="2">V64-1</strain>
    </source>
</reference>
<evidence type="ECO:0000313" key="1">
    <source>
        <dbReference type="EMBL" id="SCO76840.1"/>
    </source>
</evidence>
<proteinExistence type="predicted"/>
<protein>
    <submittedName>
        <fullName evidence="1">Uncharacterized protein</fullName>
    </submittedName>
</protein>
<dbReference type="AlphaFoldDB" id="A0A2H3T1T0"/>
<accession>A0A2H3T1T0</accession>
<dbReference type="Proteomes" id="UP000219369">
    <property type="component" value="Unassembled WGS sequence"/>
</dbReference>
<dbReference type="EMBL" id="FMJY01000001">
    <property type="protein sequence ID" value="SCO76840.1"/>
    <property type="molecule type" value="Genomic_DNA"/>
</dbReference>
<sequence length="40" mass="4564">MSCSQMRSNLIGYRGERTNLAYEKTDSVKSTLHPGNNQLY</sequence>
<name>A0A2H3T1T0_FUSOX</name>
<evidence type="ECO:0000313" key="2">
    <source>
        <dbReference type="Proteomes" id="UP000219369"/>
    </source>
</evidence>
<gene>
    <name evidence="1" type="ORF">FRV6_01052</name>
</gene>